<keyword evidence="4" id="KW-1185">Reference proteome</keyword>
<dbReference type="Proteomes" id="UP000523007">
    <property type="component" value="Unassembled WGS sequence"/>
</dbReference>
<dbReference type="RefSeq" id="WP_221445396.1">
    <property type="nucleotide sequence ID" value="NZ_JACHJT010000001.1"/>
</dbReference>
<reference evidence="3 4" key="1">
    <citation type="submission" date="2020-08" db="EMBL/GenBank/DDBJ databases">
        <title>Sequencing the genomes of 1000 actinobacteria strains.</title>
        <authorList>
            <person name="Klenk H.-P."/>
        </authorList>
    </citation>
    <scope>NUCLEOTIDE SEQUENCE [LARGE SCALE GENOMIC DNA]</scope>
    <source>
        <strain evidence="3 4">DSM 102030</strain>
    </source>
</reference>
<accession>A0A7W7REX3</accession>
<dbReference type="SUPFAM" id="SSF53098">
    <property type="entry name" value="Ribonuclease H-like"/>
    <property type="match status" value="1"/>
</dbReference>
<dbReference type="InterPro" id="IPR036397">
    <property type="entry name" value="RNaseH_sf"/>
</dbReference>
<organism evidence="3 4">
    <name type="scientific">Lipingzhangella halophila</name>
    <dbReference type="NCBI Taxonomy" id="1783352"/>
    <lineage>
        <taxon>Bacteria</taxon>
        <taxon>Bacillati</taxon>
        <taxon>Actinomycetota</taxon>
        <taxon>Actinomycetes</taxon>
        <taxon>Streptosporangiales</taxon>
        <taxon>Nocardiopsidaceae</taxon>
        <taxon>Lipingzhangella</taxon>
    </lineage>
</organism>
<dbReference type="InterPro" id="IPR001584">
    <property type="entry name" value="Integrase_cat-core"/>
</dbReference>
<evidence type="ECO:0000256" key="1">
    <source>
        <dbReference type="SAM" id="MobiDB-lite"/>
    </source>
</evidence>
<name>A0A7W7REX3_9ACTN</name>
<dbReference type="InterPro" id="IPR012337">
    <property type="entry name" value="RNaseH-like_sf"/>
</dbReference>
<evidence type="ECO:0000313" key="3">
    <source>
        <dbReference type="EMBL" id="MBB4930681.1"/>
    </source>
</evidence>
<evidence type="ECO:0000313" key="4">
    <source>
        <dbReference type="Proteomes" id="UP000523007"/>
    </source>
</evidence>
<dbReference type="EMBL" id="JACHJT010000001">
    <property type="protein sequence ID" value="MBB4930681.1"/>
    <property type="molecule type" value="Genomic_DNA"/>
</dbReference>
<comment type="caution">
    <text evidence="3">The sequence shown here is derived from an EMBL/GenBank/DDBJ whole genome shotgun (WGS) entry which is preliminary data.</text>
</comment>
<dbReference type="Pfam" id="PF13683">
    <property type="entry name" value="rve_3"/>
    <property type="match status" value="1"/>
</dbReference>
<proteinExistence type="predicted"/>
<protein>
    <submittedName>
        <fullName evidence="3">Transposase InsO family protein</fullName>
    </submittedName>
</protein>
<dbReference type="AlphaFoldDB" id="A0A7W7REX3"/>
<dbReference type="Gene3D" id="3.30.420.10">
    <property type="entry name" value="Ribonuclease H-like superfamily/Ribonuclease H"/>
    <property type="match status" value="1"/>
</dbReference>
<dbReference type="GO" id="GO:0003676">
    <property type="term" value="F:nucleic acid binding"/>
    <property type="evidence" value="ECO:0007669"/>
    <property type="project" value="InterPro"/>
</dbReference>
<sequence length="100" mass="11438">MVTDNGPCFRGGTFAEAFTGDEPLLRHVRTRVRSPRTNGVVERFFGTLKYEHLYRAIIGDGDALAVEINLFRHTYNTLRPHQTLDGRTPRQAYLTSRESQ</sequence>
<feature type="domain" description="Integrase catalytic" evidence="2">
    <location>
        <begin position="1"/>
        <end position="97"/>
    </location>
</feature>
<evidence type="ECO:0000259" key="2">
    <source>
        <dbReference type="PROSITE" id="PS50994"/>
    </source>
</evidence>
<gene>
    <name evidence="3" type="ORF">F4561_001501</name>
</gene>
<dbReference type="PROSITE" id="PS50994">
    <property type="entry name" value="INTEGRASE"/>
    <property type="match status" value="1"/>
</dbReference>
<dbReference type="GO" id="GO:0015074">
    <property type="term" value="P:DNA integration"/>
    <property type="evidence" value="ECO:0007669"/>
    <property type="project" value="InterPro"/>
</dbReference>
<feature type="region of interest" description="Disordered" evidence="1">
    <location>
        <begin position="81"/>
        <end position="100"/>
    </location>
</feature>